<dbReference type="OrthoDB" id="9809509at2"/>
<dbReference type="GO" id="GO:0016020">
    <property type="term" value="C:membrane"/>
    <property type="evidence" value="ECO:0007669"/>
    <property type="project" value="UniProtKB-SubCell"/>
</dbReference>
<evidence type="ECO:0000313" key="7">
    <source>
        <dbReference type="EMBL" id="PXY21196.1"/>
    </source>
</evidence>
<organism evidence="7 8">
    <name type="scientific">Prauserella muralis</name>
    <dbReference type="NCBI Taxonomy" id="588067"/>
    <lineage>
        <taxon>Bacteria</taxon>
        <taxon>Bacillati</taxon>
        <taxon>Actinomycetota</taxon>
        <taxon>Actinomycetes</taxon>
        <taxon>Pseudonocardiales</taxon>
        <taxon>Pseudonocardiaceae</taxon>
        <taxon>Prauserella</taxon>
    </lineage>
</organism>
<dbReference type="EMBL" id="MASW01000006">
    <property type="protein sequence ID" value="PXY21196.1"/>
    <property type="molecule type" value="Genomic_DNA"/>
</dbReference>
<dbReference type="InterPro" id="IPR050638">
    <property type="entry name" value="AA-Vitamin_Transporters"/>
</dbReference>
<evidence type="ECO:0000256" key="4">
    <source>
        <dbReference type="ARBA" id="ARBA00022989"/>
    </source>
</evidence>
<comment type="caution">
    <text evidence="7">The sequence shown here is derived from an EMBL/GenBank/DDBJ whole genome shotgun (WGS) entry which is preliminary data.</text>
</comment>
<evidence type="ECO:0000256" key="2">
    <source>
        <dbReference type="ARBA" id="ARBA00007362"/>
    </source>
</evidence>
<dbReference type="RefSeq" id="WP_112284438.1">
    <property type="nucleotide sequence ID" value="NZ_MASW01000006.1"/>
</dbReference>
<comment type="similarity">
    <text evidence="2">Belongs to the EamA transporter family.</text>
</comment>
<dbReference type="InterPro" id="IPR037185">
    <property type="entry name" value="EmrE-like"/>
</dbReference>
<sequence>MRTDALLAAGFVLMWSSGFVGAVLGTEDASAFTLLMWRFLVVVLLLGAWWLTRWRRLSARDIGWHAVIGLLSQGVFLFGVVYSAELGVPAGIAALVAALQPIAAAALSGPLLGERTALTQWVGLVLGLAGVALVVGDDLAAPGAAPAAAYALPFLSMAGLVAGTFVERKATPLPLADSMLVQCVTSAVVFTALAAATGQAVVPAQGQFWVAVIWVVVFSTFGGYGFYWLNVRRGSVNRASVLLYLTPPTTMLLAYLMFGEGVTLRGLAGLAVCVAGVLLALRSPREMSAPREMMAACSSTTSSAPPPGSRPLAPARRRSPNWPGS</sequence>
<evidence type="ECO:0000313" key="8">
    <source>
        <dbReference type="Proteomes" id="UP000249915"/>
    </source>
</evidence>
<proteinExistence type="inferred from homology"/>
<dbReference type="InterPro" id="IPR000620">
    <property type="entry name" value="EamA_dom"/>
</dbReference>
<protein>
    <recommendedName>
        <fullName evidence="6">EamA domain-containing protein</fullName>
    </recommendedName>
</protein>
<dbReference type="PANTHER" id="PTHR32322:SF2">
    <property type="entry name" value="EAMA DOMAIN-CONTAINING PROTEIN"/>
    <property type="match status" value="1"/>
</dbReference>
<feature type="domain" description="EamA" evidence="6">
    <location>
        <begin position="6"/>
        <end position="135"/>
    </location>
</feature>
<evidence type="ECO:0000256" key="5">
    <source>
        <dbReference type="ARBA" id="ARBA00023136"/>
    </source>
</evidence>
<feature type="domain" description="EamA" evidence="6">
    <location>
        <begin position="171"/>
        <end position="281"/>
    </location>
</feature>
<dbReference type="Pfam" id="PF00892">
    <property type="entry name" value="EamA"/>
    <property type="match status" value="2"/>
</dbReference>
<reference evidence="7 8" key="1">
    <citation type="submission" date="2016-07" db="EMBL/GenBank/DDBJ databases">
        <title>Draft genome sequence of Prauserella muralis DSM 45305, isolated from a mould-covered wall in an indoor environment.</title>
        <authorList>
            <person name="Ruckert C."/>
            <person name="Albersmeier A."/>
            <person name="Jiang C.-L."/>
            <person name="Jiang Y."/>
            <person name="Kalinowski J."/>
            <person name="Schneider O."/>
            <person name="Winkler A."/>
            <person name="Zotchev S.B."/>
        </authorList>
    </citation>
    <scope>NUCLEOTIDE SEQUENCE [LARGE SCALE GENOMIC DNA]</scope>
    <source>
        <strain evidence="7 8">DSM 45305</strain>
    </source>
</reference>
<keyword evidence="5" id="KW-0472">Membrane</keyword>
<keyword evidence="8" id="KW-1185">Reference proteome</keyword>
<name>A0A2V4APZ5_9PSEU</name>
<evidence type="ECO:0000256" key="1">
    <source>
        <dbReference type="ARBA" id="ARBA00004141"/>
    </source>
</evidence>
<keyword evidence="3" id="KW-0812">Transmembrane</keyword>
<accession>A0A2V4APZ5</accession>
<keyword evidence="4" id="KW-1133">Transmembrane helix</keyword>
<evidence type="ECO:0000256" key="3">
    <source>
        <dbReference type="ARBA" id="ARBA00022692"/>
    </source>
</evidence>
<dbReference type="SUPFAM" id="SSF103481">
    <property type="entry name" value="Multidrug resistance efflux transporter EmrE"/>
    <property type="match status" value="2"/>
</dbReference>
<dbReference type="PANTHER" id="PTHR32322">
    <property type="entry name" value="INNER MEMBRANE TRANSPORTER"/>
    <property type="match status" value="1"/>
</dbReference>
<dbReference type="AlphaFoldDB" id="A0A2V4APZ5"/>
<dbReference type="Proteomes" id="UP000249915">
    <property type="component" value="Unassembled WGS sequence"/>
</dbReference>
<gene>
    <name evidence="7" type="ORF">BAY60_27445</name>
</gene>
<comment type="subcellular location">
    <subcellularLocation>
        <location evidence="1">Membrane</location>
        <topology evidence="1">Multi-pass membrane protein</topology>
    </subcellularLocation>
</comment>
<evidence type="ECO:0000259" key="6">
    <source>
        <dbReference type="Pfam" id="PF00892"/>
    </source>
</evidence>